<comment type="caution">
    <text evidence="2">The sequence shown here is derived from an EMBL/GenBank/DDBJ whole genome shotgun (WGS) entry which is preliminary data.</text>
</comment>
<protein>
    <submittedName>
        <fullName evidence="2">Uncharacterized protein</fullName>
    </submittedName>
</protein>
<dbReference type="EMBL" id="JAUTDP010000006">
    <property type="protein sequence ID" value="KAK3398654.1"/>
    <property type="molecule type" value="Genomic_DNA"/>
</dbReference>
<keyword evidence="1" id="KW-0732">Signal</keyword>
<reference evidence="2" key="1">
    <citation type="journal article" date="2023" name="Mol. Phylogenet. Evol.">
        <title>Genome-scale phylogeny and comparative genomics of the fungal order Sordariales.</title>
        <authorList>
            <person name="Hensen N."/>
            <person name="Bonometti L."/>
            <person name="Westerberg I."/>
            <person name="Brannstrom I.O."/>
            <person name="Guillou S."/>
            <person name="Cros-Aarteil S."/>
            <person name="Calhoun S."/>
            <person name="Haridas S."/>
            <person name="Kuo A."/>
            <person name="Mondo S."/>
            <person name="Pangilinan J."/>
            <person name="Riley R."/>
            <person name="LaButti K."/>
            <person name="Andreopoulos B."/>
            <person name="Lipzen A."/>
            <person name="Chen C."/>
            <person name="Yan M."/>
            <person name="Daum C."/>
            <person name="Ng V."/>
            <person name="Clum A."/>
            <person name="Steindorff A."/>
            <person name="Ohm R.A."/>
            <person name="Martin F."/>
            <person name="Silar P."/>
            <person name="Natvig D.O."/>
            <person name="Lalanne C."/>
            <person name="Gautier V."/>
            <person name="Ament-Velasquez S.L."/>
            <person name="Kruys A."/>
            <person name="Hutchinson M.I."/>
            <person name="Powell A.J."/>
            <person name="Barry K."/>
            <person name="Miller A.N."/>
            <person name="Grigoriev I.V."/>
            <person name="Debuchy R."/>
            <person name="Gladieux P."/>
            <person name="Hiltunen Thoren M."/>
            <person name="Johannesson H."/>
        </authorList>
    </citation>
    <scope>NUCLEOTIDE SEQUENCE</scope>
    <source>
        <strain evidence="2">FGSC 1904</strain>
    </source>
</reference>
<evidence type="ECO:0000313" key="3">
    <source>
        <dbReference type="Proteomes" id="UP001281003"/>
    </source>
</evidence>
<gene>
    <name evidence="2" type="ORF">B0T20DRAFT_498589</name>
</gene>
<keyword evidence="3" id="KW-1185">Reference proteome</keyword>
<proteinExistence type="predicted"/>
<dbReference type="AlphaFoldDB" id="A0AAE0PF36"/>
<feature type="signal peptide" evidence="1">
    <location>
        <begin position="1"/>
        <end position="18"/>
    </location>
</feature>
<evidence type="ECO:0000256" key="1">
    <source>
        <dbReference type="SAM" id="SignalP"/>
    </source>
</evidence>
<sequence>MLCCCFVVILLLLPPAMLLGAAAGAGVVLLVMMMMTGHTTWDWGGERGASERAAKARAGYRRNKTRKKGGISKNLTIGKRKRKRKRSKWDALFLGLMYAEAVVFGVEGRGKGAGVEDVDGRGGGGGTGWLLGGGQGSAVGYGIQSVVGVLKVAREWPGTPGCSQWHIWLGGAWETEAERQ</sequence>
<organism evidence="2 3">
    <name type="scientific">Sordaria brevicollis</name>
    <dbReference type="NCBI Taxonomy" id="83679"/>
    <lineage>
        <taxon>Eukaryota</taxon>
        <taxon>Fungi</taxon>
        <taxon>Dikarya</taxon>
        <taxon>Ascomycota</taxon>
        <taxon>Pezizomycotina</taxon>
        <taxon>Sordariomycetes</taxon>
        <taxon>Sordariomycetidae</taxon>
        <taxon>Sordariales</taxon>
        <taxon>Sordariaceae</taxon>
        <taxon>Sordaria</taxon>
    </lineage>
</organism>
<dbReference type="Proteomes" id="UP001281003">
    <property type="component" value="Unassembled WGS sequence"/>
</dbReference>
<evidence type="ECO:0000313" key="2">
    <source>
        <dbReference type="EMBL" id="KAK3398654.1"/>
    </source>
</evidence>
<name>A0AAE0PF36_SORBR</name>
<reference evidence="2" key="2">
    <citation type="submission" date="2023-07" db="EMBL/GenBank/DDBJ databases">
        <authorList>
            <consortium name="Lawrence Berkeley National Laboratory"/>
            <person name="Haridas S."/>
            <person name="Hensen N."/>
            <person name="Bonometti L."/>
            <person name="Westerberg I."/>
            <person name="Brannstrom I.O."/>
            <person name="Guillou S."/>
            <person name="Cros-Aarteil S."/>
            <person name="Calhoun S."/>
            <person name="Kuo A."/>
            <person name="Mondo S."/>
            <person name="Pangilinan J."/>
            <person name="Riley R."/>
            <person name="LaButti K."/>
            <person name="Andreopoulos B."/>
            <person name="Lipzen A."/>
            <person name="Chen C."/>
            <person name="Yanf M."/>
            <person name="Daum C."/>
            <person name="Ng V."/>
            <person name="Clum A."/>
            <person name="Steindorff A."/>
            <person name="Ohm R."/>
            <person name="Martin F."/>
            <person name="Silar P."/>
            <person name="Natvig D."/>
            <person name="Lalanne C."/>
            <person name="Gautier V."/>
            <person name="Ament-velasquez S.L."/>
            <person name="Kruys A."/>
            <person name="Hutchinson M.I."/>
            <person name="Powell A.J."/>
            <person name="Barry K."/>
            <person name="Miller A.N."/>
            <person name="Grigoriev I.V."/>
            <person name="Debuchy R."/>
            <person name="Gladieux P."/>
            <person name="Thoren M.H."/>
            <person name="Johannesson H."/>
        </authorList>
    </citation>
    <scope>NUCLEOTIDE SEQUENCE</scope>
    <source>
        <strain evidence="2">FGSC 1904</strain>
    </source>
</reference>
<feature type="chain" id="PRO_5042025094" evidence="1">
    <location>
        <begin position="19"/>
        <end position="180"/>
    </location>
</feature>
<accession>A0AAE0PF36</accession>